<dbReference type="Proteomes" id="UP000054217">
    <property type="component" value="Unassembled WGS sequence"/>
</dbReference>
<protein>
    <submittedName>
        <fullName evidence="1">Uncharacterized protein</fullName>
    </submittedName>
</protein>
<keyword evidence="2" id="KW-1185">Reference proteome</keyword>
<reference evidence="2" key="2">
    <citation type="submission" date="2015-01" db="EMBL/GenBank/DDBJ databases">
        <title>Evolutionary Origins and Diversification of the Mycorrhizal Mutualists.</title>
        <authorList>
            <consortium name="DOE Joint Genome Institute"/>
            <consortium name="Mycorrhizal Genomics Consortium"/>
            <person name="Kohler A."/>
            <person name="Kuo A."/>
            <person name="Nagy L.G."/>
            <person name="Floudas D."/>
            <person name="Copeland A."/>
            <person name="Barry K.W."/>
            <person name="Cichocki N."/>
            <person name="Veneault-Fourrey C."/>
            <person name="LaButti K."/>
            <person name="Lindquist E.A."/>
            <person name="Lipzen A."/>
            <person name="Lundell T."/>
            <person name="Morin E."/>
            <person name="Murat C."/>
            <person name="Riley R."/>
            <person name="Ohm R."/>
            <person name="Sun H."/>
            <person name="Tunlid A."/>
            <person name="Henrissat B."/>
            <person name="Grigoriev I.V."/>
            <person name="Hibbett D.S."/>
            <person name="Martin F."/>
        </authorList>
    </citation>
    <scope>NUCLEOTIDE SEQUENCE [LARGE SCALE GENOMIC DNA]</scope>
    <source>
        <strain evidence="2">Marx 270</strain>
    </source>
</reference>
<name>A0A0C3NWM3_PISTI</name>
<dbReference type="HOGENOM" id="CLU_2455643_0_0_1"/>
<proteinExistence type="predicted"/>
<organism evidence="1 2">
    <name type="scientific">Pisolithus tinctorius Marx 270</name>
    <dbReference type="NCBI Taxonomy" id="870435"/>
    <lineage>
        <taxon>Eukaryota</taxon>
        <taxon>Fungi</taxon>
        <taxon>Dikarya</taxon>
        <taxon>Basidiomycota</taxon>
        <taxon>Agaricomycotina</taxon>
        <taxon>Agaricomycetes</taxon>
        <taxon>Agaricomycetidae</taxon>
        <taxon>Boletales</taxon>
        <taxon>Sclerodermatineae</taxon>
        <taxon>Pisolithaceae</taxon>
        <taxon>Pisolithus</taxon>
    </lineage>
</organism>
<evidence type="ECO:0000313" key="1">
    <source>
        <dbReference type="EMBL" id="KIN99765.1"/>
    </source>
</evidence>
<reference evidence="1 2" key="1">
    <citation type="submission" date="2014-04" db="EMBL/GenBank/DDBJ databases">
        <authorList>
            <consortium name="DOE Joint Genome Institute"/>
            <person name="Kuo A."/>
            <person name="Kohler A."/>
            <person name="Costa M.D."/>
            <person name="Nagy L.G."/>
            <person name="Floudas D."/>
            <person name="Copeland A."/>
            <person name="Barry K.W."/>
            <person name="Cichocki N."/>
            <person name="Veneault-Fourrey C."/>
            <person name="LaButti K."/>
            <person name="Lindquist E.A."/>
            <person name="Lipzen A."/>
            <person name="Lundell T."/>
            <person name="Morin E."/>
            <person name="Murat C."/>
            <person name="Sun H."/>
            <person name="Tunlid A."/>
            <person name="Henrissat B."/>
            <person name="Grigoriev I.V."/>
            <person name="Hibbett D.S."/>
            <person name="Martin F."/>
            <person name="Nordberg H.P."/>
            <person name="Cantor M.N."/>
            <person name="Hua S.X."/>
        </authorList>
    </citation>
    <scope>NUCLEOTIDE SEQUENCE [LARGE SCALE GENOMIC DNA]</scope>
    <source>
        <strain evidence="1 2">Marx 270</strain>
    </source>
</reference>
<evidence type="ECO:0000313" key="2">
    <source>
        <dbReference type="Proteomes" id="UP000054217"/>
    </source>
</evidence>
<dbReference type="InParanoid" id="A0A0C3NWM3"/>
<sequence>MARSAQTCTGHTLDLEFLDKPPFTWVSPRKGSCCRLEGLLLTRCTTNHSIDWLVRGYRAIGNIRANVHTCLQRLATTHWAEDRMQLQES</sequence>
<dbReference type="AlphaFoldDB" id="A0A0C3NWM3"/>
<dbReference type="EMBL" id="KN832002">
    <property type="protein sequence ID" value="KIN99765.1"/>
    <property type="molecule type" value="Genomic_DNA"/>
</dbReference>
<gene>
    <name evidence="1" type="ORF">M404DRAFT_782597</name>
</gene>
<accession>A0A0C3NWM3</accession>